<evidence type="ECO:0000259" key="8">
    <source>
        <dbReference type="PROSITE" id="PS50893"/>
    </source>
</evidence>
<dbReference type="PROSITE" id="PS00211">
    <property type="entry name" value="ABC_TRANSPORTER_1"/>
    <property type="match status" value="1"/>
</dbReference>
<comment type="subcellular location">
    <subcellularLocation>
        <location evidence="1">Cell membrane</location>
        <topology evidence="1">Multi-pass membrane protein</topology>
    </subcellularLocation>
</comment>
<dbReference type="GO" id="GO:0140359">
    <property type="term" value="F:ABC-type transporter activity"/>
    <property type="evidence" value="ECO:0007669"/>
    <property type="project" value="InterPro"/>
</dbReference>
<dbReference type="SUPFAM" id="SSF52540">
    <property type="entry name" value="P-loop containing nucleoside triphosphate hydrolases"/>
    <property type="match status" value="1"/>
</dbReference>
<feature type="transmembrane region" description="Helical" evidence="7">
    <location>
        <begin position="143"/>
        <end position="170"/>
    </location>
</feature>
<dbReference type="SMART" id="SM00382">
    <property type="entry name" value="AAA"/>
    <property type="match status" value="1"/>
</dbReference>
<keyword evidence="2 7" id="KW-0812">Transmembrane</keyword>
<keyword evidence="3" id="KW-0547">Nucleotide-binding</keyword>
<dbReference type="GO" id="GO:0005524">
    <property type="term" value="F:ATP binding"/>
    <property type="evidence" value="ECO:0007669"/>
    <property type="project" value="UniProtKB-KW"/>
</dbReference>
<dbReference type="GO" id="GO:0016887">
    <property type="term" value="F:ATP hydrolysis activity"/>
    <property type="evidence" value="ECO:0007669"/>
    <property type="project" value="InterPro"/>
</dbReference>
<evidence type="ECO:0000313" key="11">
    <source>
        <dbReference type="Proteomes" id="UP000430519"/>
    </source>
</evidence>
<dbReference type="PROSITE" id="PS50929">
    <property type="entry name" value="ABC_TM1F"/>
    <property type="match status" value="1"/>
</dbReference>
<dbReference type="RefSeq" id="WP_160981465.1">
    <property type="nucleotide sequence ID" value="NZ_WVHK01000085.1"/>
</dbReference>
<evidence type="ECO:0000256" key="3">
    <source>
        <dbReference type="ARBA" id="ARBA00022741"/>
    </source>
</evidence>
<name>A0A6I4YNA3_9DEIO</name>
<keyword evidence="4 10" id="KW-0067">ATP-binding</keyword>
<dbReference type="AlphaFoldDB" id="A0A6I4YNA3"/>
<sequence length="524" mass="57475">MTLLWQVLGRDRRAFWMIAALETLLSATEALLHPLLLKAIFDQGIISTNFQKFILLGLGYLLLGLTLNTGVYLVGLRRKTFENRVIVRAEQHLLRRTLALDARTIQSNGSASYVSRIHNDVLEGLLPSMDLFVNLCKTGVSSVVFLGVLLYLSWQASLILLLIVPVLFAISQRLGRQIRNSTGEEREAEAHYTDVLTRTVEAFFSLRGLPQLTAPTLTRNEQALSRYLDIVRGNYRLKLQQRTSSDVIMNVSDAAAMIIGAYFVFVGQLSFGGFLAFINSLWRAVNGLFTVINLIPEFHRTAAVLERLRALESAAADTYHQPGPAVRLHDIHVDLGGAAATHLQELHLPAGDRMLLRGANGSGKSTVLRVIAGTLHPDAGTVQRPERVAALTAPVHLPPLTVQTLVPDDALLRTLGLAELRHQEPHQLSSGQRQKLGLALILSTDADLYLLDEPLANLDPDSQELLASLLLTHTQGRSTILVHHGDDLPEHAFDQIVTHRPPEARDAGIGVTSGAYGALSLQTT</sequence>
<dbReference type="InterPro" id="IPR027417">
    <property type="entry name" value="P-loop_NTPase"/>
</dbReference>
<protein>
    <submittedName>
        <fullName evidence="10">ATP-binding cassette domain-containing protein</fullName>
    </submittedName>
</protein>
<gene>
    <name evidence="10" type="ORF">GLX28_16835</name>
</gene>
<dbReference type="Pfam" id="PF00664">
    <property type="entry name" value="ABC_membrane"/>
    <property type="match status" value="1"/>
</dbReference>
<evidence type="ECO:0000256" key="4">
    <source>
        <dbReference type="ARBA" id="ARBA00022840"/>
    </source>
</evidence>
<feature type="transmembrane region" description="Helical" evidence="7">
    <location>
        <begin position="53"/>
        <end position="74"/>
    </location>
</feature>
<dbReference type="InterPro" id="IPR003593">
    <property type="entry name" value="AAA+_ATPase"/>
</dbReference>
<dbReference type="PANTHER" id="PTHR24221">
    <property type="entry name" value="ATP-BINDING CASSETTE SUB-FAMILY B"/>
    <property type="match status" value="1"/>
</dbReference>
<feature type="transmembrane region" description="Helical" evidence="7">
    <location>
        <begin position="14"/>
        <end position="32"/>
    </location>
</feature>
<dbReference type="SUPFAM" id="SSF90123">
    <property type="entry name" value="ABC transporter transmembrane region"/>
    <property type="match status" value="1"/>
</dbReference>
<dbReference type="Pfam" id="PF00005">
    <property type="entry name" value="ABC_tran"/>
    <property type="match status" value="1"/>
</dbReference>
<dbReference type="Gene3D" id="1.20.1560.10">
    <property type="entry name" value="ABC transporter type 1, transmembrane domain"/>
    <property type="match status" value="1"/>
</dbReference>
<dbReference type="InterPro" id="IPR017871">
    <property type="entry name" value="ABC_transporter-like_CS"/>
</dbReference>
<dbReference type="EMBL" id="WVHK01000085">
    <property type="protein sequence ID" value="MXV21294.1"/>
    <property type="molecule type" value="Genomic_DNA"/>
</dbReference>
<evidence type="ECO:0000256" key="5">
    <source>
        <dbReference type="ARBA" id="ARBA00022989"/>
    </source>
</evidence>
<dbReference type="PROSITE" id="PS50893">
    <property type="entry name" value="ABC_TRANSPORTER_2"/>
    <property type="match status" value="1"/>
</dbReference>
<keyword evidence="11" id="KW-1185">Reference proteome</keyword>
<feature type="domain" description="ABC transporter" evidence="8">
    <location>
        <begin position="326"/>
        <end position="521"/>
    </location>
</feature>
<dbReference type="GO" id="GO:0005886">
    <property type="term" value="C:plasma membrane"/>
    <property type="evidence" value="ECO:0007669"/>
    <property type="project" value="UniProtKB-SubCell"/>
</dbReference>
<dbReference type="GO" id="GO:0034040">
    <property type="term" value="F:ATPase-coupled lipid transmembrane transporter activity"/>
    <property type="evidence" value="ECO:0007669"/>
    <property type="project" value="TreeGrafter"/>
</dbReference>
<proteinExistence type="predicted"/>
<evidence type="ECO:0000256" key="6">
    <source>
        <dbReference type="ARBA" id="ARBA00023136"/>
    </source>
</evidence>
<dbReference type="InterPro" id="IPR003439">
    <property type="entry name" value="ABC_transporter-like_ATP-bd"/>
</dbReference>
<accession>A0A6I4YNA3</accession>
<reference evidence="10 11" key="1">
    <citation type="submission" date="2019-11" db="EMBL/GenBank/DDBJ databases">
        <title>Genome sequence of Deinococcus xianganensis Y35, AI-2 producing algicidal bacterium, isolated from lake water.</title>
        <authorList>
            <person name="Li Y."/>
        </authorList>
    </citation>
    <scope>NUCLEOTIDE SEQUENCE [LARGE SCALE GENOMIC DNA]</scope>
    <source>
        <strain evidence="10 11">Y35</strain>
    </source>
</reference>
<dbReference type="InterPro" id="IPR036640">
    <property type="entry name" value="ABC1_TM_sf"/>
</dbReference>
<dbReference type="Proteomes" id="UP000430519">
    <property type="component" value="Unassembled WGS sequence"/>
</dbReference>
<evidence type="ECO:0000313" key="10">
    <source>
        <dbReference type="EMBL" id="MXV21294.1"/>
    </source>
</evidence>
<keyword evidence="5 7" id="KW-1133">Transmembrane helix</keyword>
<feature type="domain" description="ABC transmembrane type-1" evidence="9">
    <location>
        <begin position="34"/>
        <end position="300"/>
    </location>
</feature>
<keyword evidence="6 7" id="KW-0472">Membrane</keyword>
<organism evidence="10 11">
    <name type="scientific">Deinococcus xianganensis</name>
    <dbReference type="NCBI Taxonomy" id="1507289"/>
    <lineage>
        <taxon>Bacteria</taxon>
        <taxon>Thermotogati</taxon>
        <taxon>Deinococcota</taxon>
        <taxon>Deinococci</taxon>
        <taxon>Deinococcales</taxon>
        <taxon>Deinococcaceae</taxon>
        <taxon>Deinococcus</taxon>
    </lineage>
</organism>
<evidence type="ECO:0000256" key="2">
    <source>
        <dbReference type="ARBA" id="ARBA00022692"/>
    </source>
</evidence>
<dbReference type="InterPro" id="IPR039421">
    <property type="entry name" value="Type_1_exporter"/>
</dbReference>
<dbReference type="PANTHER" id="PTHR24221:SF654">
    <property type="entry name" value="ATP-BINDING CASSETTE SUB-FAMILY B MEMBER 6"/>
    <property type="match status" value="1"/>
</dbReference>
<dbReference type="Gene3D" id="3.40.50.300">
    <property type="entry name" value="P-loop containing nucleotide triphosphate hydrolases"/>
    <property type="match status" value="1"/>
</dbReference>
<evidence type="ECO:0000256" key="1">
    <source>
        <dbReference type="ARBA" id="ARBA00004651"/>
    </source>
</evidence>
<comment type="caution">
    <text evidence="10">The sequence shown here is derived from an EMBL/GenBank/DDBJ whole genome shotgun (WGS) entry which is preliminary data.</text>
</comment>
<evidence type="ECO:0000256" key="7">
    <source>
        <dbReference type="SAM" id="Phobius"/>
    </source>
</evidence>
<evidence type="ECO:0000259" key="9">
    <source>
        <dbReference type="PROSITE" id="PS50929"/>
    </source>
</evidence>
<dbReference type="InterPro" id="IPR011527">
    <property type="entry name" value="ABC1_TM_dom"/>
</dbReference>